<dbReference type="AlphaFoldDB" id="A0AAD9K561"/>
<evidence type="ECO:0000313" key="2">
    <source>
        <dbReference type="EMBL" id="KAK2165109.1"/>
    </source>
</evidence>
<feature type="compositionally biased region" description="Basic and acidic residues" evidence="1">
    <location>
        <begin position="81"/>
        <end position="93"/>
    </location>
</feature>
<feature type="compositionally biased region" description="Basic and acidic residues" evidence="1">
    <location>
        <begin position="526"/>
        <end position="539"/>
    </location>
</feature>
<feature type="region of interest" description="Disordered" evidence="1">
    <location>
        <begin position="18"/>
        <end position="50"/>
    </location>
</feature>
<evidence type="ECO:0000256" key="1">
    <source>
        <dbReference type="SAM" id="MobiDB-lite"/>
    </source>
</evidence>
<dbReference type="Proteomes" id="UP001209878">
    <property type="component" value="Unassembled WGS sequence"/>
</dbReference>
<feature type="compositionally biased region" description="Polar residues" evidence="1">
    <location>
        <begin position="227"/>
        <end position="237"/>
    </location>
</feature>
<dbReference type="EMBL" id="JAODUO010001380">
    <property type="protein sequence ID" value="KAK2165109.1"/>
    <property type="molecule type" value="Genomic_DNA"/>
</dbReference>
<gene>
    <name evidence="2" type="ORF">NP493_1381g00014</name>
</gene>
<feature type="region of interest" description="Disordered" evidence="1">
    <location>
        <begin position="518"/>
        <end position="554"/>
    </location>
</feature>
<feature type="compositionally biased region" description="Low complexity" evidence="1">
    <location>
        <begin position="166"/>
        <end position="178"/>
    </location>
</feature>
<evidence type="ECO:0000313" key="3">
    <source>
        <dbReference type="Proteomes" id="UP001209878"/>
    </source>
</evidence>
<accession>A0AAD9K561</accession>
<feature type="compositionally biased region" description="Basic and acidic residues" evidence="1">
    <location>
        <begin position="40"/>
        <end position="49"/>
    </location>
</feature>
<proteinExistence type="predicted"/>
<feature type="region of interest" description="Disordered" evidence="1">
    <location>
        <begin position="430"/>
        <end position="467"/>
    </location>
</feature>
<protein>
    <submittedName>
        <fullName evidence="2">Uncharacterized protein</fullName>
    </submittedName>
</protein>
<organism evidence="2 3">
    <name type="scientific">Ridgeia piscesae</name>
    <name type="common">Tubeworm</name>
    <dbReference type="NCBI Taxonomy" id="27915"/>
    <lineage>
        <taxon>Eukaryota</taxon>
        <taxon>Metazoa</taxon>
        <taxon>Spiralia</taxon>
        <taxon>Lophotrochozoa</taxon>
        <taxon>Annelida</taxon>
        <taxon>Polychaeta</taxon>
        <taxon>Sedentaria</taxon>
        <taxon>Canalipalpata</taxon>
        <taxon>Sabellida</taxon>
        <taxon>Siboglinidae</taxon>
        <taxon>Ridgeia</taxon>
    </lineage>
</organism>
<feature type="region of interest" description="Disordered" evidence="1">
    <location>
        <begin position="213"/>
        <end position="263"/>
    </location>
</feature>
<feature type="region of interest" description="Disordered" evidence="1">
    <location>
        <begin position="64"/>
        <end position="93"/>
    </location>
</feature>
<comment type="caution">
    <text evidence="2">The sequence shown here is derived from an EMBL/GenBank/DDBJ whole genome shotgun (WGS) entry which is preliminary data.</text>
</comment>
<feature type="compositionally biased region" description="Polar residues" evidence="1">
    <location>
        <begin position="290"/>
        <end position="299"/>
    </location>
</feature>
<feature type="region of interest" description="Disordered" evidence="1">
    <location>
        <begin position="283"/>
        <end position="351"/>
    </location>
</feature>
<feature type="compositionally biased region" description="Basic and acidic residues" evidence="1">
    <location>
        <begin position="64"/>
        <end position="73"/>
    </location>
</feature>
<sequence>MATMQQLLVWLKDLSTRRGKDGNDWFNPCRASMKLPPIPKESDESRYPDVSRYFTDSPAHIYEEIAPKDESRKAAKPVDQTSDKPVGKDTSRDHDVDIDNLAFDQAKTFGSYLVVPLKDRLGGAVTIAGHSRGAPVDSRLSVAASLPAGRSAQCGADCLDESCCSRKTSSSDSGVSEEASADGGGGERTHVHCTRCCRPHGMYDGVTYTHYDEDDDVTARDPPPPTRSGNPAASTRPNFPYQPRHAAENTPNYRRDHVTDESTDSYNEFDFRRVSCVVAASPRTRRCQPDMTSAESDGGSSVYPASLSDGDRGVVTSGGRCVNNSSDSSNDTYSEYDVRSDDSALPGDDSLLRQPSDYDYFLSRVRHNLKLEAEVQRHIRLSESSDYETNSSAVSGDGYDTSDDIVSLTSITSLSGISLTDERECRRACAPSHADKSRRRSHAAKTEAPSRGRTCAASDAQKQRKMKTVSFADTKKSRRTKPVEYYRLPDFPHKAVPASADETEDLDMTEKLSCRATNFHPTTSKPEVRKAHDRSETAHNRQVAHAKQPSNSQNRLLTDLMRMNHDRQLLVLF</sequence>
<feature type="region of interest" description="Disordered" evidence="1">
    <location>
        <begin position="166"/>
        <end position="189"/>
    </location>
</feature>
<keyword evidence="3" id="KW-1185">Reference proteome</keyword>
<reference evidence="2" key="1">
    <citation type="journal article" date="2023" name="Mol. Biol. Evol.">
        <title>Third-Generation Sequencing Reveals the Adaptive Role of the Epigenome in Three Deep-Sea Polychaetes.</title>
        <authorList>
            <person name="Perez M."/>
            <person name="Aroh O."/>
            <person name="Sun Y."/>
            <person name="Lan Y."/>
            <person name="Juniper S.K."/>
            <person name="Young C.R."/>
            <person name="Angers B."/>
            <person name="Qian P.Y."/>
        </authorList>
    </citation>
    <scope>NUCLEOTIDE SEQUENCE</scope>
    <source>
        <strain evidence="2">R07B-5</strain>
    </source>
</reference>
<name>A0AAD9K561_RIDPI</name>